<dbReference type="InterPro" id="IPR036388">
    <property type="entry name" value="WH-like_DNA-bd_sf"/>
</dbReference>
<dbReference type="SUPFAM" id="SSF53850">
    <property type="entry name" value="Periplasmic binding protein-like II"/>
    <property type="match status" value="1"/>
</dbReference>
<evidence type="ECO:0000256" key="4">
    <source>
        <dbReference type="ARBA" id="ARBA00023163"/>
    </source>
</evidence>
<dbReference type="GO" id="GO:0006351">
    <property type="term" value="P:DNA-templated transcription"/>
    <property type="evidence" value="ECO:0007669"/>
    <property type="project" value="TreeGrafter"/>
</dbReference>
<sequence>MDSFSSLAAFVHAAEQRSYVAAARVAGLSPSAIGKAIARLEARLGVRLFNRTTRNISLTEEGSAFYERCKRIIDDLEDAETSLIESRKRPKGRLRISVPHIVGHHLLMPLLPAFVARYPEIELDIDFEDHVTDLVSEGVDVAVRSGELADTRLIARHLGEQHFVVCGSPAYFDRHILPTTPADLALHACIHFKYPTSGRLAPWAFAPSSEKLILPRSLIFNNTDASLRAALDGLGIAHLPIYVAAAHIRARLLVPVLTSHMVPFGSLSLVWPSNRQLSPKVRAFVDFVAEHLAARPNAFEAAAELKRNS</sequence>
<dbReference type="SUPFAM" id="SSF46785">
    <property type="entry name" value="Winged helix' DNA-binding domain"/>
    <property type="match status" value="1"/>
</dbReference>
<accession>A0A329Y643</accession>
<protein>
    <recommendedName>
        <fullName evidence="6">HTH-type transcriptional regulator TtuA</fullName>
    </recommendedName>
    <alternativeName>
        <fullName evidence="7">Tartrate utilization transcriptional regulator</fullName>
    </alternativeName>
</protein>
<dbReference type="Gene3D" id="3.40.190.290">
    <property type="match status" value="1"/>
</dbReference>
<dbReference type="PANTHER" id="PTHR30537:SF72">
    <property type="entry name" value="LYSR FAMILY TRANSCRIPTIONAL REGULATOR"/>
    <property type="match status" value="1"/>
</dbReference>
<dbReference type="Pfam" id="PF03466">
    <property type="entry name" value="LysR_substrate"/>
    <property type="match status" value="1"/>
</dbReference>
<dbReference type="InterPro" id="IPR005119">
    <property type="entry name" value="LysR_subst-bd"/>
</dbReference>
<evidence type="ECO:0000256" key="3">
    <source>
        <dbReference type="ARBA" id="ARBA00023125"/>
    </source>
</evidence>
<dbReference type="Proteomes" id="UP000251205">
    <property type="component" value="Unassembled WGS sequence"/>
</dbReference>
<keyword evidence="4" id="KW-0804">Transcription</keyword>
<name>A0A329Y643_RHITR</name>
<reference evidence="9 10" key="1">
    <citation type="submission" date="2018-06" db="EMBL/GenBank/DDBJ databases">
        <title>Whole Genome Sequence of an efficient microsymbiont, Rhizobium tropici.</title>
        <authorList>
            <person name="Srinivasan R."/>
            <person name="Singh H.V."/>
            <person name="Srivastava R."/>
            <person name="Kumari B."/>
            <person name="Radhakrishna A."/>
        </authorList>
    </citation>
    <scope>NUCLEOTIDE SEQUENCE [LARGE SCALE GENOMIC DNA]</scope>
    <source>
        <strain evidence="9 10">IGFRI Rhizo-19</strain>
    </source>
</reference>
<dbReference type="InterPro" id="IPR058163">
    <property type="entry name" value="LysR-type_TF_proteobact-type"/>
</dbReference>
<keyword evidence="2" id="KW-0805">Transcription regulation</keyword>
<evidence type="ECO:0000256" key="7">
    <source>
        <dbReference type="ARBA" id="ARBA00083243"/>
    </source>
</evidence>
<evidence type="ECO:0000256" key="1">
    <source>
        <dbReference type="ARBA" id="ARBA00009437"/>
    </source>
</evidence>
<dbReference type="Gene3D" id="1.10.10.10">
    <property type="entry name" value="Winged helix-like DNA-binding domain superfamily/Winged helix DNA-binding domain"/>
    <property type="match status" value="1"/>
</dbReference>
<feature type="domain" description="HTH lysR-type" evidence="8">
    <location>
        <begin position="1"/>
        <end position="59"/>
    </location>
</feature>
<dbReference type="AlphaFoldDB" id="A0A329Y643"/>
<dbReference type="FunFam" id="1.10.10.10:FF:000001">
    <property type="entry name" value="LysR family transcriptional regulator"/>
    <property type="match status" value="1"/>
</dbReference>
<evidence type="ECO:0000256" key="5">
    <source>
        <dbReference type="ARBA" id="ARBA00054626"/>
    </source>
</evidence>
<dbReference type="Pfam" id="PF00126">
    <property type="entry name" value="HTH_1"/>
    <property type="match status" value="1"/>
</dbReference>
<comment type="similarity">
    <text evidence="1">Belongs to the LysR transcriptional regulatory family.</text>
</comment>
<dbReference type="OrthoDB" id="9812435at2"/>
<dbReference type="CDD" id="cd08476">
    <property type="entry name" value="PBP2_CrgA_like_7"/>
    <property type="match status" value="1"/>
</dbReference>
<evidence type="ECO:0000256" key="2">
    <source>
        <dbReference type="ARBA" id="ARBA00023015"/>
    </source>
</evidence>
<comment type="caution">
    <text evidence="9">The sequence shown here is derived from an EMBL/GenBank/DDBJ whole genome shotgun (WGS) entry which is preliminary data.</text>
</comment>
<comment type="function">
    <text evidence="5">Transcriptional regulator of the ttuABCDE tartrate utilization operon.</text>
</comment>
<evidence type="ECO:0000259" key="8">
    <source>
        <dbReference type="PROSITE" id="PS50931"/>
    </source>
</evidence>
<dbReference type="PROSITE" id="PS50931">
    <property type="entry name" value="HTH_LYSR"/>
    <property type="match status" value="1"/>
</dbReference>
<dbReference type="InterPro" id="IPR036390">
    <property type="entry name" value="WH_DNA-bd_sf"/>
</dbReference>
<dbReference type="GO" id="GO:0003700">
    <property type="term" value="F:DNA-binding transcription factor activity"/>
    <property type="evidence" value="ECO:0007669"/>
    <property type="project" value="InterPro"/>
</dbReference>
<dbReference type="PANTHER" id="PTHR30537">
    <property type="entry name" value="HTH-TYPE TRANSCRIPTIONAL REGULATOR"/>
    <property type="match status" value="1"/>
</dbReference>
<keyword evidence="3" id="KW-0238">DNA-binding</keyword>
<organism evidence="9 10">
    <name type="scientific">Rhizobium tropici</name>
    <dbReference type="NCBI Taxonomy" id="398"/>
    <lineage>
        <taxon>Bacteria</taxon>
        <taxon>Pseudomonadati</taxon>
        <taxon>Pseudomonadota</taxon>
        <taxon>Alphaproteobacteria</taxon>
        <taxon>Hyphomicrobiales</taxon>
        <taxon>Rhizobiaceae</taxon>
        <taxon>Rhizobium/Agrobacterium group</taxon>
        <taxon>Rhizobium</taxon>
    </lineage>
</organism>
<dbReference type="RefSeq" id="WP_112344415.1">
    <property type="nucleotide sequence ID" value="NZ_QMKK01000052.1"/>
</dbReference>
<evidence type="ECO:0000313" key="10">
    <source>
        <dbReference type="Proteomes" id="UP000251205"/>
    </source>
</evidence>
<evidence type="ECO:0000313" key="9">
    <source>
        <dbReference type="EMBL" id="RAX38903.1"/>
    </source>
</evidence>
<proteinExistence type="inferred from homology"/>
<evidence type="ECO:0000256" key="6">
    <source>
        <dbReference type="ARBA" id="ARBA00067332"/>
    </source>
</evidence>
<gene>
    <name evidence="9" type="ORF">DQ393_24885</name>
</gene>
<dbReference type="EMBL" id="QMKK01000052">
    <property type="protein sequence ID" value="RAX38903.1"/>
    <property type="molecule type" value="Genomic_DNA"/>
</dbReference>
<dbReference type="GO" id="GO:0043565">
    <property type="term" value="F:sequence-specific DNA binding"/>
    <property type="evidence" value="ECO:0007669"/>
    <property type="project" value="TreeGrafter"/>
</dbReference>
<dbReference type="InterPro" id="IPR000847">
    <property type="entry name" value="LysR_HTH_N"/>
</dbReference>